<dbReference type="EMBL" id="JAPWTJ010000322">
    <property type="protein sequence ID" value="KAJ8979678.1"/>
    <property type="molecule type" value="Genomic_DNA"/>
</dbReference>
<comment type="caution">
    <text evidence="2">The sequence shown here is derived from an EMBL/GenBank/DDBJ whole genome shotgun (WGS) entry which is preliminary data.</text>
</comment>
<protein>
    <submittedName>
        <fullName evidence="2">Uncharacterized protein</fullName>
    </submittedName>
</protein>
<reference evidence="2" key="1">
    <citation type="journal article" date="2023" name="Insect Mol. Biol.">
        <title>Genome sequencing provides insights into the evolution of gene families encoding plant cell wall-degrading enzymes in longhorned beetles.</title>
        <authorList>
            <person name="Shin N.R."/>
            <person name="Okamura Y."/>
            <person name="Kirsch R."/>
            <person name="Pauchet Y."/>
        </authorList>
    </citation>
    <scope>NUCLEOTIDE SEQUENCE</scope>
    <source>
        <strain evidence="2">MMC_N1</strain>
    </source>
</reference>
<evidence type="ECO:0000313" key="3">
    <source>
        <dbReference type="Proteomes" id="UP001162164"/>
    </source>
</evidence>
<keyword evidence="3" id="KW-1185">Reference proteome</keyword>
<dbReference type="Proteomes" id="UP001162164">
    <property type="component" value="Unassembled WGS sequence"/>
</dbReference>
<proteinExistence type="predicted"/>
<evidence type="ECO:0000313" key="2">
    <source>
        <dbReference type="EMBL" id="KAJ8979678.1"/>
    </source>
</evidence>
<organism evidence="2 3">
    <name type="scientific">Molorchus minor</name>
    <dbReference type="NCBI Taxonomy" id="1323400"/>
    <lineage>
        <taxon>Eukaryota</taxon>
        <taxon>Metazoa</taxon>
        <taxon>Ecdysozoa</taxon>
        <taxon>Arthropoda</taxon>
        <taxon>Hexapoda</taxon>
        <taxon>Insecta</taxon>
        <taxon>Pterygota</taxon>
        <taxon>Neoptera</taxon>
        <taxon>Endopterygota</taxon>
        <taxon>Coleoptera</taxon>
        <taxon>Polyphaga</taxon>
        <taxon>Cucujiformia</taxon>
        <taxon>Chrysomeloidea</taxon>
        <taxon>Cerambycidae</taxon>
        <taxon>Lamiinae</taxon>
        <taxon>Monochamini</taxon>
        <taxon>Molorchus</taxon>
    </lineage>
</organism>
<name>A0ABQ9JNW0_9CUCU</name>
<accession>A0ABQ9JNW0</accession>
<sequence length="202" mass="23463">MRRWFGKTLELSRCGKIKKYLLRKRASEVKLAEKRTGNFTFPHLFWKKKKILSIIGVESSTGLGFHEGFMGEEENIIEQFVELETLSDIDQDGRKSDHTYNTIRPAPVPSTSTDTEKTKTKKGVKASMESIKKIAEALNKIGWYNTQVCNCLCSTKTCRYSRCYFVIYYLDYVSYNSDLFSNIYIYQESVYFELFLIVILIG</sequence>
<gene>
    <name evidence="2" type="ORF">NQ317_001078</name>
</gene>
<evidence type="ECO:0000256" key="1">
    <source>
        <dbReference type="SAM" id="MobiDB-lite"/>
    </source>
</evidence>
<feature type="region of interest" description="Disordered" evidence="1">
    <location>
        <begin position="91"/>
        <end position="121"/>
    </location>
</feature>